<evidence type="ECO:0000313" key="1">
    <source>
        <dbReference type="EMBL" id="QJB01888.1"/>
    </source>
</evidence>
<organism evidence="2">
    <name type="scientific">viral metagenome</name>
    <dbReference type="NCBI Taxonomy" id="1070528"/>
    <lineage>
        <taxon>unclassified sequences</taxon>
        <taxon>metagenomes</taxon>
        <taxon>organismal metagenomes</taxon>
    </lineage>
</organism>
<reference evidence="2" key="1">
    <citation type="submission" date="2020-03" db="EMBL/GenBank/DDBJ databases">
        <title>The deep terrestrial virosphere.</title>
        <authorList>
            <person name="Holmfeldt K."/>
            <person name="Nilsson E."/>
            <person name="Simone D."/>
            <person name="Lopez-Fernandez M."/>
            <person name="Wu X."/>
            <person name="de Brujin I."/>
            <person name="Lundin D."/>
            <person name="Andersson A."/>
            <person name="Bertilsson S."/>
            <person name="Dopson M."/>
        </authorList>
    </citation>
    <scope>NUCLEOTIDE SEQUENCE</scope>
    <source>
        <strain evidence="2">MM171A02357</strain>
        <strain evidence="1">MM171B01783</strain>
    </source>
</reference>
<protein>
    <submittedName>
        <fullName evidence="2">Uncharacterized protein</fullName>
    </submittedName>
</protein>
<dbReference type="EMBL" id="MT143742">
    <property type="protein sequence ID" value="QJB01888.1"/>
    <property type="molecule type" value="Genomic_DNA"/>
</dbReference>
<name>A0A6M3X4W9_9ZZZZ</name>
<dbReference type="AlphaFoldDB" id="A0A6M3X4W9"/>
<evidence type="ECO:0000313" key="2">
    <source>
        <dbReference type="EMBL" id="QJH92792.1"/>
    </source>
</evidence>
<accession>A0A6M3X4W9</accession>
<gene>
    <name evidence="2" type="ORF">MM171A02357_0003</name>
    <name evidence="1" type="ORF">MM171B01783_0004</name>
</gene>
<sequence length="61" mass="7068">METTTVCNCPICRKNDWNIEFKSDFYAYNPSFDKFDEMYLDGNFIFKCNGCGFTIALNVGD</sequence>
<dbReference type="EMBL" id="MT143921">
    <property type="protein sequence ID" value="QJH92792.1"/>
    <property type="molecule type" value="Genomic_DNA"/>
</dbReference>
<proteinExistence type="predicted"/>